<organism evidence="9 10">
    <name type="scientific">Agaribacter marinus</name>
    <dbReference type="NCBI Taxonomy" id="1431249"/>
    <lineage>
        <taxon>Bacteria</taxon>
        <taxon>Pseudomonadati</taxon>
        <taxon>Pseudomonadota</taxon>
        <taxon>Gammaproteobacteria</taxon>
        <taxon>Alteromonadales</taxon>
        <taxon>Alteromonadaceae</taxon>
        <taxon>Agaribacter</taxon>
    </lineage>
</organism>
<dbReference type="EC" id="3.5.1.96" evidence="5 6"/>
<keyword evidence="3 5" id="KW-0378">Hydrolase</keyword>
<protein>
    <recommendedName>
        <fullName evidence="5 6">Succinylglutamate desuccinylase</fullName>
        <ecNumber evidence="5 6">3.5.1.96</ecNumber>
    </recommendedName>
</protein>
<dbReference type="InterPro" id="IPR016681">
    <property type="entry name" value="SuccinylGlu_desuccinylase"/>
</dbReference>
<dbReference type="PIRSF" id="PIRSF017020">
    <property type="entry name" value="AstE"/>
    <property type="match status" value="1"/>
</dbReference>
<evidence type="ECO:0000256" key="3">
    <source>
        <dbReference type="ARBA" id="ARBA00022801"/>
    </source>
</evidence>
<accession>A0AA37SXW6</accession>
<dbReference type="Gene3D" id="3.40.630.10">
    <property type="entry name" value="Zn peptidases"/>
    <property type="match status" value="1"/>
</dbReference>
<feature type="active site" evidence="5">
    <location>
        <position position="227"/>
    </location>
</feature>
<reference evidence="9" key="2">
    <citation type="submission" date="2023-01" db="EMBL/GenBank/DDBJ databases">
        <title>Draft genome sequence of Agaribacter marinus strain NBRC 110023.</title>
        <authorList>
            <person name="Sun Q."/>
            <person name="Mori K."/>
        </authorList>
    </citation>
    <scope>NUCLEOTIDE SEQUENCE</scope>
    <source>
        <strain evidence="9">NBRC 110023</strain>
    </source>
</reference>
<dbReference type="InterPro" id="IPR007036">
    <property type="entry name" value="Aste_AspA_hybrid_dom"/>
</dbReference>
<evidence type="ECO:0000256" key="4">
    <source>
        <dbReference type="ARBA" id="ARBA00022833"/>
    </source>
</evidence>
<evidence type="ECO:0000259" key="7">
    <source>
        <dbReference type="Pfam" id="PF04952"/>
    </source>
</evidence>
<dbReference type="Pfam" id="PF04952">
    <property type="entry name" value="AstE_AspA_hybrid"/>
    <property type="match status" value="1"/>
</dbReference>
<dbReference type="CDD" id="cd03855">
    <property type="entry name" value="M14_ASTE"/>
    <property type="match status" value="1"/>
</dbReference>
<sequence>MTTPLNDFLSFSLEHYTNWHEISGNIGTSIRYNSDVPGVLTFMPNNTPSAHTKQIILSCGVHGNETAPIEICNALIKQIYNQEIDCKHKVMFIFGNLPAMKIAKRFVDENLNRLFDPNAENSCSHQQIDEAYSIEKVRAEELMQQVACFFTDAEGDRIHYDLHTAIRPSKNEKFAVYPYLHGKTYCKEQLQFMSDCGVNTILLSQSPTTTFSYFSSRKYGAHSFTVELGKVYPFGKNDMSKFTDMNLMLKQLIGMYEFSTSCFEDCPLEVFTVNQVINKTKDDFTLHFDDDLANFSSFQRGQLLASEQGKEFRAEYEDEAIVFPNANVALGQRALLTVVPYAL</sequence>
<dbReference type="PANTHER" id="PTHR15162">
    <property type="entry name" value="ASPARTOACYLASE"/>
    <property type="match status" value="1"/>
</dbReference>
<comment type="similarity">
    <text evidence="5">Belongs to the AspA/AstE family. Succinylglutamate desuccinylase subfamily.</text>
</comment>
<reference evidence="9" key="1">
    <citation type="journal article" date="2014" name="Int. J. Syst. Evol. Microbiol.">
        <title>Complete genome sequence of Corynebacterium casei LMG S-19264T (=DSM 44701T), isolated from a smear-ripened cheese.</title>
        <authorList>
            <consortium name="US DOE Joint Genome Institute (JGI-PGF)"/>
            <person name="Walter F."/>
            <person name="Albersmeier A."/>
            <person name="Kalinowski J."/>
            <person name="Ruckert C."/>
        </authorList>
    </citation>
    <scope>NUCLEOTIDE SEQUENCE</scope>
    <source>
        <strain evidence="9">NBRC 110023</strain>
    </source>
</reference>
<evidence type="ECO:0000256" key="6">
    <source>
        <dbReference type="NCBIfam" id="TIGR03242"/>
    </source>
</evidence>
<evidence type="ECO:0000256" key="5">
    <source>
        <dbReference type="HAMAP-Rule" id="MF_00767"/>
    </source>
</evidence>
<feature type="domain" description="AstE/AspA barrel-sandwich hybrid" evidence="7">
    <location>
        <begin position="267"/>
        <end position="340"/>
    </location>
</feature>
<comment type="function">
    <text evidence="5">Transforms N(2)-succinylglutamate into succinate and glutamate.</text>
</comment>
<keyword evidence="10" id="KW-1185">Reference proteome</keyword>
<feature type="domain" description="Succinylglutamate desuccinylase/Aspartoacylase catalytic" evidence="8">
    <location>
        <begin position="52"/>
        <end position="252"/>
    </location>
</feature>
<keyword evidence="1 5" id="KW-0056">Arginine metabolism</keyword>
<evidence type="ECO:0000313" key="10">
    <source>
        <dbReference type="Proteomes" id="UP001156601"/>
    </source>
</evidence>
<comment type="caution">
    <text evidence="9">The sequence shown here is derived from an EMBL/GenBank/DDBJ whole genome shotgun (WGS) entry which is preliminary data.</text>
</comment>
<feature type="binding site" evidence="5">
    <location>
        <position position="163"/>
    </location>
    <ligand>
        <name>Zn(2+)</name>
        <dbReference type="ChEBI" id="CHEBI:29105"/>
    </ligand>
</feature>
<dbReference type="GO" id="GO:0019544">
    <property type="term" value="P:L-arginine catabolic process to L-glutamate"/>
    <property type="evidence" value="ECO:0007669"/>
    <property type="project" value="UniProtKB-UniRule"/>
</dbReference>
<comment type="catalytic activity">
    <reaction evidence="5">
        <text>N-succinyl-L-glutamate + H2O = L-glutamate + succinate</text>
        <dbReference type="Rhea" id="RHEA:15169"/>
        <dbReference type="ChEBI" id="CHEBI:15377"/>
        <dbReference type="ChEBI" id="CHEBI:29985"/>
        <dbReference type="ChEBI" id="CHEBI:30031"/>
        <dbReference type="ChEBI" id="CHEBI:58763"/>
        <dbReference type="EC" id="3.5.1.96"/>
    </reaction>
</comment>
<feature type="binding site" evidence="5">
    <location>
        <position position="65"/>
    </location>
    <ligand>
        <name>Zn(2+)</name>
        <dbReference type="ChEBI" id="CHEBI:29105"/>
    </ligand>
</feature>
<dbReference type="GO" id="GO:0016788">
    <property type="term" value="F:hydrolase activity, acting on ester bonds"/>
    <property type="evidence" value="ECO:0007669"/>
    <property type="project" value="UniProtKB-UniRule"/>
</dbReference>
<evidence type="ECO:0000313" key="9">
    <source>
        <dbReference type="EMBL" id="GLR70224.1"/>
    </source>
</evidence>
<comment type="cofactor">
    <cofactor evidence="5">
        <name>Zn(2+)</name>
        <dbReference type="ChEBI" id="CHEBI:29105"/>
    </cofactor>
    <text evidence="5">Binds 1 zinc ion per subunit.</text>
</comment>
<dbReference type="Pfam" id="PF24827">
    <property type="entry name" value="AstE_AspA_cat"/>
    <property type="match status" value="1"/>
</dbReference>
<dbReference type="AlphaFoldDB" id="A0AA37SXW6"/>
<keyword evidence="2 5" id="KW-0479">Metal-binding</keyword>
<dbReference type="GO" id="GO:0009017">
    <property type="term" value="F:succinylglutamate desuccinylase activity"/>
    <property type="evidence" value="ECO:0007669"/>
    <property type="project" value="UniProtKB-UniRule"/>
</dbReference>
<dbReference type="InterPro" id="IPR055438">
    <property type="entry name" value="AstE_AspA_cat"/>
</dbReference>
<comment type="pathway">
    <text evidence="5">Amino-acid degradation; L-arginine degradation via AST pathway; L-glutamate and succinate from L-arginine: step 5/5.</text>
</comment>
<evidence type="ECO:0000256" key="1">
    <source>
        <dbReference type="ARBA" id="ARBA00022503"/>
    </source>
</evidence>
<dbReference type="NCBIfam" id="TIGR03242">
    <property type="entry name" value="arg_catab_astE"/>
    <property type="match status" value="1"/>
</dbReference>
<dbReference type="GO" id="GO:0008270">
    <property type="term" value="F:zinc ion binding"/>
    <property type="evidence" value="ECO:0007669"/>
    <property type="project" value="UniProtKB-UniRule"/>
</dbReference>
<dbReference type="GO" id="GO:0019545">
    <property type="term" value="P:L-arginine catabolic process to succinate"/>
    <property type="evidence" value="ECO:0007669"/>
    <property type="project" value="UniProtKB-UniRule"/>
</dbReference>
<name>A0AA37SXW6_9ALTE</name>
<dbReference type="PANTHER" id="PTHR15162:SF7">
    <property type="entry name" value="SUCCINYLGLUTAMATE DESUCCINYLASE"/>
    <property type="match status" value="1"/>
</dbReference>
<keyword evidence="4 5" id="KW-0862">Zinc</keyword>
<gene>
    <name evidence="5 9" type="primary">astE</name>
    <name evidence="9" type="ORF">GCM10007852_11320</name>
</gene>
<dbReference type="Proteomes" id="UP001156601">
    <property type="component" value="Unassembled WGS sequence"/>
</dbReference>
<dbReference type="InterPro" id="IPR050178">
    <property type="entry name" value="AspA/AstE_fam"/>
</dbReference>
<dbReference type="EMBL" id="BSOT01000005">
    <property type="protein sequence ID" value="GLR70224.1"/>
    <property type="molecule type" value="Genomic_DNA"/>
</dbReference>
<feature type="binding site" evidence="5">
    <location>
        <position position="62"/>
    </location>
    <ligand>
        <name>Zn(2+)</name>
        <dbReference type="ChEBI" id="CHEBI:29105"/>
    </ligand>
</feature>
<proteinExistence type="inferred from homology"/>
<evidence type="ECO:0000256" key="2">
    <source>
        <dbReference type="ARBA" id="ARBA00022723"/>
    </source>
</evidence>
<dbReference type="NCBIfam" id="NF003706">
    <property type="entry name" value="PRK05324.1"/>
    <property type="match status" value="1"/>
</dbReference>
<dbReference type="SUPFAM" id="SSF53187">
    <property type="entry name" value="Zn-dependent exopeptidases"/>
    <property type="match status" value="1"/>
</dbReference>
<evidence type="ECO:0000259" key="8">
    <source>
        <dbReference type="Pfam" id="PF24827"/>
    </source>
</evidence>
<dbReference type="HAMAP" id="MF_00767">
    <property type="entry name" value="Arg_catab_AstE"/>
    <property type="match status" value="1"/>
</dbReference>